<feature type="domain" description="Glucose-methanol-choline oxidoreductase N-terminal" evidence="5">
    <location>
        <begin position="109"/>
        <end position="311"/>
    </location>
</feature>
<evidence type="ECO:0000313" key="8">
    <source>
        <dbReference type="Proteomes" id="UP000648801"/>
    </source>
</evidence>
<keyword evidence="3" id="KW-0274">FAD</keyword>
<protein>
    <submittedName>
        <fullName evidence="7">Glucose dehydrogenase</fullName>
    </submittedName>
</protein>
<dbReference type="SUPFAM" id="SSF54373">
    <property type="entry name" value="FAD-linked reductases, C-terminal domain"/>
    <property type="match status" value="1"/>
</dbReference>
<dbReference type="RefSeq" id="WP_229669104.1">
    <property type="nucleotide sequence ID" value="NZ_BMJB01000005.1"/>
</dbReference>
<reference evidence="7" key="2">
    <citation type="submission" date="2020-09" db="EMBL/GenBank/DDBJ databases">
        <authorList>
            <person name="Sun Q."/>
            <person name="Zhou Y."/>
        </authorList>
    </citation>
    <scope>NUCLEOTIDE SEQUENCE</scope>
    <source>
        <strain evidence="7">CGMCC 1.15447</strain>
    </source>
</reference>
<dbReference type="InterPro" id="IPR007867">
    <property type="entry name" value="GMC_OxRtase_C"/>
</dbReference>
<dbReference type="InterPro" id="IPR000172">
    <property type="entry name" value="GMC_OxRdtase_N"/>
</dbReference>
<proteinExistence type="inferred from homology"/>
<organism evidence="7 8">
    <name type="scientific">Edaphobacter acidisoli</name>
    <dbReference type="NCBI Taxonomy" id="2040573"/>
    <lineage>
        <taxon>Bacteria</taxon>
        <taxon>Pseudomonadati</taxon>
        <taxon>Acidobacteriota</taxon>
        <taxon>Terriglobia</taxon>
        <taxon>Terriglobales</taxon>
        <taxon>Acidobacteriaceae</taxon>
        <taxon>Edaphobacter</taxon>
    </lineage>
</organism>
<evidence type="ECO:0000256" key="4">
    <source>
        <dbReference type="ARBA" id="ARBA00023002"/>
    </source>
</evidence>
<dbReference type="GO" id="GO:0016614">
    <property type="term" value="F:oxidoreductase activity, acting on CH-OH group of donors"/>
    <property type="evidence" value="ECO:0007669"/>
    <property type="project" value="InterPro"/>
</dbReference>
<dbReference type="SUPFAM" id="SSF51905">
    <property type="entry name" value="FAD/NAD(P)-binding domain"/>
    <property type="match status" value="1"/>
</dbReference>
<feature type="domain" description="Glucose-methanol-choline oxidoreductase C-terminal" evidence="6">
    <location>
        <begin position="423"/>
        <end position="534"/>
    </location>
</feature>
<name>A0A916W9R3_9BACT</name>
<evidence type="ECO:0000256" key="3">
    <source>
        <dbReference type="ARBA" id="ARBA00022827"/>
    </source>
</evidence>
<dbReference type="InterPro" id="IPR036188">
    <property type="entry name" value="FAD/NAD-bd_sf"/>
</dbReference>
<evidence type="ECO:0000259" key="5">
    <source>
        <dbReference type="Pfam" id="PF00732"/>
    </source>
</evidence>
<reference evidence="7" key="1">
    <citation type="journal article" date="2014" name="Int. J. Syst. Evol. Microbiol.">
        <title>Complete genome sequence of Corynebacterium casei LMG S-19264T (=DSM 44701T), isolated from a smear-ripened cheese.</title>
        <authorList>
            <consortium name="US DOE Joint Genome Institute (JGI-PGF)"/>
            <person name="Walter F."/>
            <person name="Albersmeier A."/>
            <person name="Kalinowski J."/>
            <person name="Ruckert C."/>
        </authorList>
    </citation>
    <scope>NUCLEOTIDE SEQUENCE</scope>
    <source>
        <strain evidence="7">CGMCC 1.15447</strain>
    </source>
</reference>
<evidence type="ECO:0000313" key="7">
    <source>
        <dbReference type="EMBL" id="GGA80589.1"/>
    </source>
</evidence>
<sequence length="586" mass="63927">MKKPLLGSFEPPAAGNKHMLGALQHIHLPMRRFKELEEVDYVIVGVGSAGGVLLQRLARAGFNVVGLEAGPFWDTERDWVSDEAGSHDLYWEDPRVTGGTDPLAFGSNNCGKGVGGGSVHWAAFTPRLHPSDFEIYTRDGVGTDWPITYEEIRPYYEQLELEMPVAGPAYYPWGHPHGYPYGPHPMGGVGNALIRGCSALDIPVCIGGPVAILSGSHGDRPHCIYRGFCIQGCKVGAKASTLITHVPDALHSGAEIRDNSMAARVSLGKDGRVNGVHYFDKDGREHFQRAKSVILCGYAIETPRLLLNSACPGFELGLANSSDTVGRYLMAQAGTVVLGRFDQLVRMYKAPPAHALTEEFYETDPKNDFARGFAIQTVGPLPAAFGKQMVSAKKAWGWGLRREMMDYNHWASFGLLGEILPWPENRVTLADEKDRFGLPIAHVSFNLHENDKRLIKAATQKTIEVMHAAGATEVVHEARYAHLVGAARMGSDPRTSVVDKFGRSHDIANLFICDGSIMPTQGSANPGLTIQALAARTADYLISQARTIFTGSKRDMTTPPIRRELAPPDTWGKGVPRFTHLLSAGR</sequence>
<dbReference type="PANTHER" id="PTHR46056">
    <property type="entry name" value="LONG-CHAIN-ALCOHOL OXIDASE"/>
    <property type="match status" value="1"/>
</dbReference>
<keyword evidence="8" id="KW-1185">Reference proteome</keyword>
<dbReference type="AlphaFoldDB" id="A0A916W9R3"/>
<evidence type="ECO:0000256" key="2">
    <source>
        <dbReference type="ARBA" id="ARBA00022630"/>
    </source>
</evidence>
<keyword evidence="4" id="KW-0560">Oxidoreductase</keyword>
<comment type="similarity">
    <text evidence="1">Belongs to the GMC oxidoreductase family.</text>
</comment>
<dbReference type="Gene3D" id="3.50.50.60">
    <property type="entry name" value="FAD/NAD(P)-binding domain"/>
    <property type="match status" value="2"/>
</dbReference>
<dbReference type="Pfam" id="PF00732">
    <property type="entry name" value="GMC_oxred_N"/>
    <property type="match status" value="1"/>
</dbReference>
<gene>
    <name evidence="7" type="ORF">GCM10011507_34770</name>
</gene>
<dbReference type="PANTHER" id="PTHR46056:SF12">
    <property type="entry name" value="LONG-CHAIN-ALCOHOL OXIDASE"/>
    <property type="match status" value="1"/>
</dbReference>
<dbReference type="EMBL" id="BMJB01000005">
    <property type="protein sequence ID" value="GGA80589.1"/>
    <property type="molecule type" value="Genomic_DNA"/>
</dbReference>
<accession>A0A916W9R3</accession>
<evidence type="ECO:0000259" key="6">
    <source>
        <dbReference type="Pfam" id="PF05199"/>
    </source>
</evidence>
<evidence type="ECO:0000256" key="1">
    <source>
        <dbReference type="ARBA" id="ARBA00010790"/>
    </source>
</evidence>
<keyword evidence="2" id="KW-0285">Flavoprotein</keyword>
<comment type="caution">
    <text evidence="7">The sequence shown here is derived from an EMBL/GenBank/DDBJ whole genome shotgun (WGS) entry which is preliminary data.</text>
</comment>
<dbReference type="Pfam" id="PF05199">
    <property type="entry name" value="GMC_oxred_C"/>
    <property type="match status" value="1"/>
</dbReference>
<dbReference type="Proteomes" id="UP000648801">
    <property type="component" value="Unassembled WGS sequence"/>
</dbReference>
<dbReference type="GO" id="GO:0050660">
    <property type="term" value="F:flavin adenine dinucleotide binding"/>
    <property type="evidence" value="ECO:0007669"/>
    <property type="project" value="InterPro"/>
</dbReference>